<protein>
    <submittedName>
        <fullName evidence="2">GNAT family N-acetyltransferase</fullName>
    </submittedName>
</protein>
<dbReference type="PANTHER" id="PTHR43792">
    <property type="entry name" value="GNAT FAMILY, PUTATIVE (AFU_ORTHOLOGUE AFUA_3G00765)-RELATED-RELATED"/>
    <property type="match status" value="1"/>
</dbReference>
<dbReference type="SUPFAM" id="SSF55729">
    <property type="entry name" value="Acyl-CoA N-acyltransferases (Nat)"/>
    <property type="match status" value="1"/>
</dbReference>
<feature type="domain" description="N-acetyltransferase" evidence="1">
    <location>
        <begin position="9"/>
        <end position="171"/>
    </location>
</feature>
<dbReference type="InterPro" id="IPR000182">
    <property type="entry name" value="GNAT_dom"/>
</dbReference>
<dbReference type="Gene3D" id="3.40.630.30">
    <property type="match status" value="1"/>
</dbReference>
<keyword evidence="3" id="KW-1185">Reference proteome</keyword>
<accession>A0ABV0GHK7</accession>
<dbReference type="PANTHER" id="PTHR43792:SF1">
    <property type="entry name" value="N-ACETYLTRANSFERASE DOMAIN-CONTAINING PROTEIN"/>
    <property type="match status" value="1"/>
</dbReference>
<dbReference type="Gene3D" id="3.10.450.50">
    <property type="match status" value="1"/>
</dbReference>
<gene>
    <name evidence="2" type="ORF">ABDJ40_17405</name>
</gene>
<sequence>MQILETERLRLRWFDDSDVPFILGLINEPSWKANIADPGVSTPEQARQWMRDRLLNRYWSQGHGFWCVERKEDGERLGLAGLIHREGLPEPDLGYGLAERHWGRGYAREAAAASLRYAHEVLGLRHLLATTAPHNDSSGRVLMAIGFQDLGLQQTEAHEGLSHIYEWRSPEPAGDDAQQLRTLVQRFLGAFDNRAGRLHQLAALPHWLLPEARIVVRQGEALSSLSLREFIEPRAEAFASGALQDFHEWIEDLQIEHEGGLAQLRLHYAKAGRRDGLAFEGRGHKLLQCVKTARGWKIAAIAWEDRAA</sequence>
<comment type="caution">
    <text evidence="2">The sequence shown here is derived from an EMBL/GenBank/DDBJ whole genome shotgun (WGS) entry which is preliminary data.</text>
</comment>
<organism evidence="2 3">
    <name type="scientific">Roseateles flavus</name>
    <dbReference type="NCBI Taxonomy" id="3149041"/>
    <lineage>
        <taxon>Bacteria</taxon>
        <taxon>Pseudomonadati</taxon>
        <taxon>Pseudomonadota</taxon>
        <taxon>Betaproteobacteria</taxon>
        <taxon>Burkholderiales</taxon>
        <taxon>Sphaerotilaceae</taxon>
        <taxon>Roseateles</taxon>
    </lineage>
</organism>
<dbReference type="RefSeq" id="WP_347611638.1">
    <property type="nucleotide sequence ID" value="NZ_JBDPZC010000008.1"/>
</dbReference>
<proteinExistence type="predicted"/>
<evidence type="ECO:0000259" key="1">
    <source>
        <dbReference type="PROSITE" id="PS51186"/>
    </source>
</evidence>
<dbReference type="InterPro" id="IPR032710">
    <property type="entry name" value="NTF2-like_dom_sf"/>
</dbReference>
<dbReference type="EMBL" id="JBDPZC010000008">
    <property type="protein sequence ID" value="MEO3714548.1"/>
    <property type="molecule type" value="Genomic_DNA"/>
</dbReference>
<dbReference type="SUPFAM" id="SSF54427">
    <property type="entry name" value="NTF2-like"/>
    <property type="match status" value="1"/>
</dbReference>
<dbReference type="InterPro" id="IPR051531">
    <property type="entry name" value="N-acetyltransferase"/>
</dbReference>
<dbReference type="Pfam" id="PF13302">
    <property type="entry name" value="Acetyltransf_3"/>
    <property type="match status" value="1"/>
</dbReference>
<dbReference type="Proteomes" id="UP001462640">
    <property type="component" value="Unassembled WGS sequence"/>
</dbReference>
<dbReference type="InterPro" id="IPR016181">
    <property type="entry name" value="Acyl_CoA_acyltransferase"/>
</dbReference>
<evidence type="ECO:0000313" key="3">
    <source>
        <dbReference type="Proteomes" id="UP001462640"/>
    </source>
</evidence>
<evidence type="ECO:0000313" key="2">
    <source>
        <dbReference type="EMBL" id="MEO3714548.1"/>
    </source>
</evidence>
<dbReference type="PROSITE" id="PS51186">
    <property type="entry name" value="GNAT"/>
    <property type="match status" value="1"/>
</dbReference>
<name>A0ABV0GHK7_9BURK</name>
<reference evidence="2 3" key="1">
    <citation type="submission" date="2024-05" db="EMBL/GenBank/DDBJ databases">
        <title>Roseateles sp. 2.12 16S ribosomal RNA gene Genome sequencing and assembly.</title>
        <authorList>
            <person name="Woo H."/>
        </authorList>
    </citation>
    <scope>NUCLEOTIDE SEQUENCE [LARGE SCALE GENOMIC DNA]</scope>
    <source>
        <strain evidence="2 3">2.12</strain>
    </source>
</reference>